<reference evidence="1" key="1">
    <citation type="submission" date="2020-10" db="EMBL/GenBank/DDBJ databases">
        <title>The Isolation and Genome Sequence of a Novel Cyanophage S-H38 from the Yellow Sea, China.</title>
        <authorList>
            <person name="Jiang T."/>
        </authorList>
    </citation>
    <scope>NUCLEOTIDE SEQUENCE</scope>
</reference>
<dbReference type="InterPro" id="IPR055718">
    <property type="entry name" value="DUF7294"/>
</dbReference>
<dbReference type="GeneID" id="77946597"/>
<dbReference type="EMBL" id="MW117965">
    <property type="protein sequence ID" value="QPB07901.1"/>
    <property type="molecule type" value="Genomic_DNA"/>
</dbReference>
<sequence length="65" mass="7642">MEPNSLSTLHHVVIDMAKRTIELHGDDGEYKEITCDFSKRGHEQFQNLIKLCQQHLTPEMQEYKV</sequence>
<dbReference type="RefSeq" id="YP_010670392.1">
    <property type="nucleotide sequence ID" value="NC_070964.1"/>
</dbReference>
<dbReference type="Pfam" id="PF23966">
    <property type="entry name" value="DUF7294"/>
    <property type="match status" value="1"/>
</dbReference>
<dbReference type="Proteomes" id="UP000663144">
    <property type="component" value="Segment"/>
</dbReference>
<dbReference type="KEGG" id="vg:77946597"/>
<protein>
    <submittedName>
        <fullName evidence="1">Uncharacterized protein</fullName>
    </submittedName>
</protein>
<proteinExistence type="predicted"/>
<keyword evidence="2" id="KW-1185">Reference proteome</keyword>
<evidence type="ECO:0000313" key="1">
    <source>
        <dbReference type="EMBL" id="QPB07901.1"/>
    </source>
</evidence>
<organism evidence="1 2">
    <name type="scientific">Synechococcus phage S-H38</name>
    <dbReference type="NCBI Taxonomy" id="2783673"/>
    <lineage>
        <taxon>Viruses</taxon>
        <taxon>Duplodnaviria</taxon>
        <taxon>Heunggongvirae</taxon>
        <taxon>Uroviricota</taxon>
        <taxon>Caudoviricetes</taxon>
        <taxon>Pantevenvirales</taxon>
        <taxon>Kyanoviridae</taxon>
        <taxon>Yellowseavirus</taxon>
        <taxon>Yellowseavirus thirtyeight</taxon>
    </lineage>
</organism>
<name>A0A873WJT2_9CAUD</name>
<accession>A0A873WJT2</accession>
<evidence type="ECO:0000313" key="2">
    <source>
        <dbReference type="Proteomes" id="UP000663144"/>
    </source>
</evidence>